<evidence type="ECO:0000313" key="9">
    <source>
        <dbReference type="Proteomes" id="UP000198406"/>
    </source>
</evidence>
<organism evidence="8 9">
    <name type="scientific">Fistulifera solaris</name>
    <name type="common">Oleaginous diatom</name>
    <dbReference type="NCBI Taxonomy" id="1519565"/>
    <lineage>
        <taxon>Eukaryota</taxon>
        <taxon>Sar</taxon>
        <taxon>Stramenopiles</taxon>
        <taxon>Ochrophyta</taxon>
        <taxon>Bacillariophyta</taxon>
        <taxon>Bacillariophyceae</taxon>
        <taxon>Bacillariophycidae</taxon>
        <taxon>Naviculales</taxon>
        <taxon>Naviculaceae</taxon>
        <taxon>Fistulifera</taxon>
    </lineage>
</organism>
<dbReference type="OrthoDB" id="38045at2759"/>
<keyword evidence="7" id="KW-0812">Transmembrane</keyword>
<feature type="transmembrane region" description="Helical" evidence="7">
    <location>
        <begin position="12"/>
        <end position="31"/>
    </location>
</feature>
<keyword evidence="6" id="KW-0520">NAD</keyword>
<evidence type="ECO:0000256" key="7">
    <source>
        <dbReference type="SAM" id="Phobius"/>
    </source>
</evidence>
<dbReference type="AlphaFoldDB" id="A0A1Z5KE74"/>
<dbReference type="Pfam" id="PF13450">
    <property type="entry name" value="NAD_binding_8"/>
    <property type="match status" value="1"/>
</dbReference>
<evidence type="ECO:0000256" key="4">
    <source>
        <dbReference type="ARBA" id="ARBA00022827"/>
    </source>
</evidence>
<dbReference type="SUPFAM" id="SSF51905">
    <property type="entry name" value="FAD/NAD(P)-binding domain"/>
    <property type="match status" value="1"/>
</dbReference>
<keyword evidence="5" id="KW-0521">NADP</keyword>
<name>A0A1Z5KE74_FISSO</name>
<evidence type="ECO:0000256" key="1">
    <source>
        <dbReference type="ARBA" id="ARBA00005855"/>
    </source>
</evidence>
<sequence length="689" mass="76863">MIFAALFPVLPLLGYGSVGILVLLLLVVRLARKWSQIPGMNLTKDQIHPMRAEHFTPDKVDPSVTWDTIVIGSGSGGCACANLLAQAGQRILILEQHPDRSGGCTHSFRQQNCEWDTGLHYTSTCMSDATQRAGALLHFMTKGLQKWKQLPDPYDQVVFPMPGGGDAQQPPVYYSFVQGGDATIESILKDLDLSMSSLSIDVLRDRCEEWMKLCRLINDGFTALGLSRILPPFLHFLLRRQLNQLYKLASYTVRDVQYAVFNLGYTQADLLCVKQCPTSPPGAEPDPVLRRLKAVLTHPIGDYAVQPRDATFAAHGITMAHYMEGASYTVGPTQNISIRSTSVVRALGGEIWVDATVKEIILDEKTGRAIGVKVQSTSQLAEWKKLCEEGEEVPPPTVTEIRARKAVVCATGVYNLYHKLLPPAHPVVQSFQQCPSQRSIEPSNGHIFLFCKIKGDAATLKLPEHNVWYFNDDDMDSAFDRYFANPTEHRPPTVYIGFPCTKDPTWPQRFPGVSNCILISDGLWEWFTPWENKPVHLRGSEYEAFKEKLARHLLDILLESVPQLSMDQIEYWTLGTPLSEVTYLSSYHGGSYGTKCTPEMFATINRGWTTNPRTPIPGLFVAGSDAFLPAVCGAMYGGCLGASAVLGWTGSLRLFLAFWNYYAAIILEENPKLLKWQAYRLAFRRFVSD</sequence>
<reference evidence="8 9" key="1">
    <citation type="journal article" date="2015" name="Plant Cell">
        <title>Oil accumulation by the oleaginous diatom Fistulifera solaris as revealed by the genome and transcriptome.</title>
        <authorList>
            <person name="Tanaka T."/>
            <person name="Maeda Y."/>
            <person name="Veluchamy A."/>
            <person name="Tanaka M."/>
            <person name="Abida H."/>
            <person name="Marechal E."/>
            <person name="Bowler C."/>
            <person name="Muto M."/>
            <person name="Sunaga Y."/>
            <person name="Tanaka M."/>
            <person name="Yoshino T."/>
            <person name="Taniguchi T."/>
            <person name="Fukuda Y."/>
            <person name="Nemoto M."/>
            <person name="Matsumoto M."/>
            <person name="Wong P.S."/>
            <person name="Aburatani S."/>
            <person name="Fujibuchi W."/>
        </authorList>
    </citation>
    <scope>NUCLEOTIDE SEQUENCE [LARGE SCALE GENOMIC DNA]</scope>
    <source>
        <strain evidence="8 9">JPCC DA0580</strain>
    </source>
</reference>
<keyword evidence="9" id="KW-1185">Reference proteome</keyword>
<evidence type="ECO:0000313" key="8">
    <source>
        <dbReference type="EMBL" id="GAX24614.1"/>
    </source>
</evidence>
<dbReference type="EC" id="1.3.99.23" evidence="8"/>
<dbReference type="Proteomes" id="UP000198406">
    <property type="component" value="Unassembled WGS sequence"/>
</dbReference>
<protein>
    <submittedName>
        <fullName evidence="8">All-trans-retinol 13,14-reductase</fullName>
        <ecNumber evidence="8">1.3.99.23</ecNumber>
    </submittedName>
</protein>
<evidence type="ECO:0000256" key="5">
    <source>
        <dbReference type="ARBA" id="ARBA00022857"/>
    </source>
</evidence>
<dbReference type="InterPro" id="IPR052206">
    <property type="entry name" value="Retinol_saturase"/>
</dbReference>
<gene>
    <name evidence="8" type="ORF">FisN_21Lh285</name>
</gene>
<keyword evidence="7" id="KW-1133">Transmembrane helix</keyword>
<dbReference type="Gene3D" id="3.50.50.60">
    <property type="entry name" value="FAD/NAD(P)-binding domain"/>
    <property type="match status" value="2"/>
</dbReference>
<dbReference type="InterPro" id="IPR036188">
    <property type="entry name" value="FAD/NAD-bd_sf"/>
</dbReference>
<evidence type="ECO:0000256" key="2">
    <source>
        <dbReference type="ARBA" id="ARBA00022630"/>
    </source>
</evidence>
<evidence type="ECO:0000256" key="3">
    <source>
        <dbReference type="ARBA" id="ARBA00022729"/>
    </source>
</evidence>
<accession>A0A1Z5KE74</accession>
<keyword evidence="8" id="KW-0560">Oxidoreductase</keyword>
<proteinExistence type="inferred from homology"/>
<keyword evidence="3" id="KW-0732">Signal</keyword>
<keyword evidence="2" id="KW-0285">Flavoprotein</keyword>
<keyword evidence="4" id="KW-0274">FAD</keyword>
<dbReference type="InParanoid" id="A0A1Z5KE74"/>
<comment type="caution">
    <text evidence="8">The sequence shown here is derived from an EMBL/GenBank/DDBJ whole genome shotgun (WGS) entry which is preliminary data.</text>
</comment>
<dbReference type="PANTHER" id="PTHR46091:SF3">
    <property type="entry name" value="AMINE OXIDASE DOMAIN-CONTAINING PROTEIN"/>
    <property type="match status" value="1"/>
</dbReference>
<evidence type="ECO:0000256" key="6">
    <source>
        <dbReference type="ARBA" id="ARBA00023027"/>
    </source>
</evidence>
<dbReference type="EMBL" id="BDSP01000212">
    <property type="protein sequence ID" value="GAX24614.1"/>
    <property type="molecule type" value="Genomic_DNA"/>
</dbReference>
<keyword evidence="7" id="KW-0472">Membrane</keyword>
<comment type="similarity">
    <text evidence="1">Belongs to the carotenoid/retinoid oxidoreductase family. CrtISO subfamily.</text>
</comment>
<dbReference type="GO" id="GO:0051786">
    <property type="term" value="F:all-trans-retinol 13,14-reductase activity"/>
    <property type="evidence" value="ECO:0007669"/>
    <property type="project" value="UniProtKB-EC"/>
</dbReference>
<dbReference type="PANTHER" id="PTHR46091">
    <property type="entry name" value="BLR7054 PROTEIN"/>
    <property type="match status" value="1"/>
</dbReference>